<sequence>MIGRRVVPALASMAIAIGTLSACGSDSGSTPEGGNTPQASPAVQWIDKVCATMVTGGQKLSQMPAVDPANPAAAKEGLITFFTNFSGTLTALSNGLKEAGVPPVADGQATVDKAQATIDGAKTSVDSAQTKLANIDTANPIAFQQALVELAPSLTALDNTDGPLKDLRANPELNTAFEQAPGCKQVDSESASAVPTS</sequence>
<organism evidence="3 4">
    <name type="scientific">Actinokineospora spheciospongiae</name>
    <dbReference type="NCBI Taxonomy" id="909613"/>
    <lineage>
        <taxon>Bacteria</taxon>
        <taxon>Bacillati</taxon>
        <taxon>Actinomycetota</taxon>
        <taxon>Actinomycetes</taxon>
        <taxon>Pseudonocardiales</taxon>
        <taxon>Pseudonocardiaceae</taxon>
        <taxon>Actinokineospora</taxon>
    </lineage>
</organism>
<name>W7IML2_9PSEU</name>
<proteinExistence type="predicted"/>
<feature type="compositionally biased region" description="Polar residues" evidence="1">
    <location>
        <begin position="188"/>
        <end position="197"/>
    </location>
</feature>
<dbReference type="PROSITE" id="PS51257">
    <property type="entry name" value="PROKAR_LIPOPROTEIN"/>
    <property type="match status" value="1"/>
</dbReference>
<comment type="caution">
    <text evidence="3">The sequence shown here is derived from an EMBL/GenBank/DDBJ whole genome shotgun (WGS) entry which is preliminary data.</text>
</comment>
<feature type="region of interest" description="Disordered" evidence="1">
    <location>
        <begin position="178"/>
        <end position="197"/>
    </location>
</feature>
<keyword evidence="2" id="KW-0732">Signal</keyword>
<dbReference type="AlphaFoldDB" id="W7IML2"/>
<dbReference type="EMBL" id="AYXG01000104">
    <property type="protein sequence ID" value="EWC61588.1"/>
    <property type="molecule type" value="Genomic_DNA"/>
</dbReference>
<evidence type="ECO:0000313" key="3">
    <source>
        <dbReference type="EMBL" id="EWC61588.1"/>
    </source>
</evidence>
<evidence type="ECO:0000256" key="2">
    <source>
        <dbReference type="SAM" id="SignalP"/>
    </source>
</evidence>
<dbReference type="Proteomes" id="UP000019277">
    <property type="component" value="Unassembled WGS sequence"/>
</dbReference>
<feature type="chain" id="PRO_5004895889" description="Secreted protein" evidence="2">
    <location>
        <begin position="25"/>
        <end position="197"/>
    </location>
</feature>
<dbReference type="eggNOG" id="ENOG502ZWUU">
    <property type="taxonomic scope" value="Bacteria"/>
</dbReference>
<accession>W7IML2</accession>
<reference evidence="3 4" key="1">
    <citation type="journal article" date="2014" name="Genome Announc.">
        <title>Draft Genome Sequence of the Antitrypanosomally Active Sponge-Associated Bacterium Actinokineospora sp. Strain EG49.</title>
        <authorList>
            <person name="Harjes J."/>
            <person name="Ryu T."/>
            <person name="Abdelmohsen U.R."/>
            <person name="Moitinho-Silva L."/>
            <person name="Horn H."/>
            <person name="Ravasi T."/>
            <person name="Hentschel U."/>
        </authorList>
    </citation>
    <scope>NUCLEOTIDE SEQUENCE [LARGE SCALE GENOMIC DNA]</scope>
    <source>
        <strain evidence="3 4">EG49</strain>
    </source>
</reference>
<evidence type="ECO:0008006" key="5">
    <source>
        <dbReference type="Google" id="ProtNLM"/>
    </source>
</evidence>
<evidence type="ECO:0000313" key="4">
    <source>
        <dbReference type="Proteomes" id="UP000019277"/>
    </source>
</evidence>
<keyword evidence="4" id="KW-1185">Reference proteome</keyword>
<feature type="signal peptide" evidence="2">
    <location>
        <begin position="1"/>
        <end position="24"/>
    </location>
</feature>
<protein>
    <recommendedName>
        <fullName evidence="5">Secreted protein</fullName>
    </recommendedName>
</protein>
<evidence type="ECO:0000256" key="1">
    <source>
        <dbReference type="SAM" id="MobiDB-lite"/>
    </source>
</evidence>
<gene>
    <name evidence="3" type="ORF">UO65_3109</name>
</gene>